<keyword evidence="3" id="KW-1003">Cell membrane</keyword>
<dbReference type="InterPro" id="IPR035906">
    <property type="entry name" value="MetI-like_sf"/>
</dbReference>
<dbReference type="STRING" id="1216006.VA7868_03509"/>
<feature type="transmembrane region" description="Helical" evidence="8">
    <location>
        <begin position="225"/>
        <end position="247"/>
    </location>
</feature>
<protein>
    <submittedName>
        <fullName evidence="10">Molybdenum transport system permease protein ModB</fullName>
    </submittedName>
</protein>
<dbReference type="CDD" id="cd06261">
    <property type="entry name" value="TM_PBP2"/>
    <property type="match status" value="2"/>
</dbReference>
<dbReference type="Proteomes" id="UP000184608">
    <property type="component" value="Unassembled WGS sequence"/>
</dbReference>
<comment type="subcellular location">
    <subcellularLocation>
        <location evidence="1">Cell inner membrane</location>
        <topology evidence="1">Multi-pass membrane protein</topology>
    </subcellularLocation>
    <subcellularLocation>
        <location evidence="8">Cell membrane</location>
        <topology evidence="8">Multi-pass membrane protein</topology>
    </subcellularLocation>
</comment>
<feature type="transmembrane region" description="Helical" evidence="8">
    <location>
        <begin position="334"/>
        <end position="361"/>
    </location>
</feature>
<comment type="similarity">
    <text evidence="8">Belongs to the binding-protein-dependent transport system permease family.</text>
</comment>
<dbReference type="InterPro" id="IPR000515">
    <property type="entry name" value="MetI-like"/>
</dbReference>
<dbReference type="PANTHER" id="PTHR43357:SF4">
    <property type="entry name" value="INNER MEMBRANE ABC TRANSPORTER PERMEASE PROTEIN YDCV"/>
    <property type="match status" value="1"/>
</dbReference>
<dbReference type="SUPFAM" id="SSF161098">
    <property type="entry name" value="MetI-like"/>
    <property type="match status" value="2"/>
</dbReference>
<feature type="transmembrane region" description="Helical" evidence="8">
    <location>
        <begin position="534"/>
        <end position="554"/>
    </location>
</feature>
<keyword evidence="2 8" id="KW-0813">Transport</keyword>
<feature type="transmembrane region" description="Helical" evidence="8">
    <location>
        <begin position="464"/>
        <end position="482"/>
    </location>
</feature>
<feature type="transmembrane region" description="Helical" evidence="8">
    <location>
        <begin position="574"/>
        <end position="593"/>
    </location>
</feature>
<name>A0A1M6A892_9VIBR</name>
<organism evidence="10 11">
    <name type="scientific">Vibrio aerogenes CECT 7868</name>
    <dbReference type="NCBI Taxonomy" id="1216006"/>
    <lineage>
        <taxon>Bacteria</taxon>
        <taxon>Pseudomonadati</taxon>
        <taxon>Pseudomonadota</taxon>
        <taxon>Gammaproteobacteria</taxon>
        <taxon>Vibrionales</taxon>
        <taxon>Vibrionaceae</taxon>
        <taxon>Vibrio</taxon>
    </lineage>
</organism>
<keyword evidence="4" id="KW-0997">Cell inner membrane</keyword>
<feature type="transmembrane region" description="Helical" evidence="8">
    <location>
        <begin position="436"/>
        <end position="458"/>
    </location>
</feature>
<evidence type="ECO:0000313" key="11">
    <source>
        <dbReference type="Proteomes" id="UP000184608"/>
    </source>
</evidence>
<evidence type="ECO:0000256" key="7">
    <source>
        <dbReference type="ARBA" id="ARBA00023136"/>
    </source>
</evidence>
<keyword evidence="11" id="KW-1185">Reference proteome</keyword>
<dbReference type="OrthoDB" id="9807047at2"/>
<evidence type="ECO:0000313" key="10">
    <source>
        <dbReference type="EMBL" id="SHI32692.1"/>
    </source>
</evidence>
<evidence type="ECO:0000256" key="5">
    <source>
        <dbReference type="ARBA" id="ARBA00022692"/>
    </source>
</evidence>
<feature type="domain" description="ABC transmembrane type-1" evidence="9">
    <location>
        <begin position="399"/>
        <end position="593"/>
    </location>
</feature>
<feature type="transmembrane region" description="Helical" evidence="8">
    <location>
        <begin position="29"/>
        <end position="52"/>
    </location>
</feature>
<sequence length="607" mass="66004">MNTATISYPKAQWWQQVRRKIAIAKQEPANLIGILLLVLFAYLIVAPVISILTDSAIVQAGDSARVHSAEGAFTGYYIKRAMTSRMSELLLWKPLLHTMLLSVTTVLISVALGVLLAWLVNRTNLKGKKWFATALIIPFMLPTWTFALAWNTIFKNRTIGGQPGWFEALGIQVPDHIAYGFFPIVVILSIHYVPLVILIVGNALKRLDGQMEECARILKASRRTIAFKIILPLVRPAILSSALLIFADCIGEFAVPYILGLPVHYDTLATGLYRSIDSRQTGVAAVLAGVIMLIGVITLLIDTRMMREARRFVTVGGKGQTAHQHRLGKLQGPMVTFVVIFLLFSVAIPLLTLFLSTVMILPGRFTADNFTFDYWVGHNLDTIALHNGILLTPEFWHAAWNTLWIVGSASVCAGVLGLLVGYAVMRTSFPLVGQTLRQITFLPYLVPGIAFAAAYLSLFAAPTGPIPALYGTPAILILALMAEKMPFASRSGIAAMTQLGKEPEEAARIAGAGWMTRITRIITPIQAGPLTTSILLPFISGIKGVSLFIILAIPATDVLTTYSLRLIDYNYDQAANAVVLMIAVIALGGTLLIQKISGTGLSQGLES</sequence>
<keyword evidence="6 8" id="KW-1133">Transmembrane helix</keyword>
<keyword evidence="7 8" id="KW-0472">Membrane</keyword>
<evidence type="ECO:0000256" key="8">
    <source>
        <dbReference type="RuleBase" id="RU363032"/>
    </source>
</evidence>
<gene>
    <name evidence="10" type="primary">modB_2</name>
    <name evidence="10" type="ORF">VA7868_03509</name>
</gene>
<dbReference type="GO" id="GO:0055085">
    <property type="term" value="P:transmembrane transport"/>
    <property type="evidence" value="ECO:0007669"/>
    <property type="project" value="InterPro"/>
</dbReference>
<evidence type="ECO:0000256" key="4">
    <source>
        <dbReference type="ARBA" id="ARBA00022519"/>
    </source>
</evidence>
<dbReference type="PROSITE" id="PS50928">
    <property type="entry name" value="ABC_TM1"/>
    <property type="match status" value="2"/>
</dbReference>
<evidence type="ECO:0000256" key="3">
    <source>
        <dbReference type="ARBA" id="ARBA00022475"/>
    </source>
</evidence>
<dbReference type="PANTHER" id="PTHR43357">
    <property type="entry name" value="INNER MEMBRANE ABC TRANSPORTER PERMEASE PROTEIN YDCV"/>
    <property type="match status" value="1"/>
</dbReference>
<feature type="transmembrane region" description="Helical" evidence="8">
    <location>
        <begin position="177"/>
        <end position="204"/>
    </location>
</feature>
<feature type="transmembrane region" description="Helical" evidence="8">
    <location>
        <begin position="282"/>
        <end position="301"/>
    </location>
</feature>
<dbReference type="AlphaFoldDB" id="A0A1M6A892"/>
<evidence type="ECO:0000259" key="9">
    <source>
        <dbReference type="PROSITE" id="PS50928"/>
    </source>
</evidence>
<keyword evidence="5 8" id="KW-0812">Transmembrane</keyword>
<dbReference type="RefSeq" id="WP_073605116.1">
    <property type="nucleotide sequence ID" value="NZ_FQXZ01000039.1"/>
</dbReference>
<feature type="transmembrane region" description="Helical" evidence="8">
    <location>
        <begin position="130"/>
        <end position="150"/>
    </location>
</feature>
<dbReference type="GO" id="GO:0005886">
    <property type="term" value="C:plasma membrane"/>
    <property type="evidence" value="ECO:0007669"/>
    <property type="project" value="UniProtKB-SubCell"/>
</dbReference>
<feature type="transmembrane region" description="Helical" evidence="8">
    <location>
        <begin position="403"/>
        <end position="424"/>
    </location>
</feature>
<feature type="domain" description="ABC transmembrane type-1" evidence="9">
    <location>
        <begin position="95"/>
        <end position="302"/>
    </location>
</feature>
<reference evidence="10 11" key="1">
    <citation type="submission" date="2016-11" db="EMBL/GenBank/DDBJ databases">
        <authorList>
            <person name="Jaros S."/>
            <person name="Januszkiewicz K."/>
            <person name="Wedrychowicz H."/>
        </authorList>
    </citation>
    <scope>NUCLEOTIDE SEQUENCE [LARGE SCALE GENOMIC DNA]</scope>
    <source>
        <strain evidence="10 11">CECT 7868</strain>
    </source>
</reference>
<dbReference type="EMBL" id="FQXZ01000039">
    <property type="protein sequence ID" value="SHI32692.1"/>
    <property type="molecule type" value="Genomic_DNA"/>
</dbReference>
<proteinExistence type="inferred from homology"/>
<accession>A0A1M6A892</accession>
<evidence type="ECO:0000256" key="1">
    <source>
        <dbReference type="ARBA" id="ARBA00004429"/>
    </source>
</evidence>
<evidence type="ECO:0000256" key="6">
    <source>
        <dbReference type="ARBA" id="ARBA00022989"/>
    </source>
</evidence>
<evidence type="ECO:0000256" key="2">
    <source>
        <dbReference type="ARBA" id="ARBA00022448"/>
    </source>
</evidence>
<dbReference type="Gene3D" id="1.10.3720.10">
    <property type="entry name" value="MetI-like"/>
    <property type="match status" value="2"/>
</dbReference>
<dbReference type="Pfam" id="PF00528">
    <property type="entry name" value="BPD_transp_1"/>
    <property type="match status" value="2"/>
</dbReference>
<feature type="transmembrane region" description="Helical" evidence="8">
    <location>
        <begin position="95"/>
        <end position="118"/>
    </location>
</feature>